<proteinExistence type="predicted"/>
<evidence type="ECO:0000313" key="2">
    <source>
        <dbReference type="Proteomes" id="UP000813462"/>
    </source>
</evidence>
<comment type="caution">
    <text evidence="1">The sequence shown here is derived from an EMBL/GenBank/DDBJ whole genome shotgun (WGS) entry which is preliminary data.</text>
</comment>
<protein>
    <submittedName>
        <fullName evidence="1">Uncharacterized protein</fullName>
    </submittedName>
</protein>
<name>A0A978UDP0_ZIZJJ</name>
<organism evidence="1 2">
    <name type="scientific">Ziziphus jujuba var. spinosa</name>
    <dbReference type="NCBI Taxonomy" id="714518"/>
    <lineage>
        <taxon>Eukaryota</taxon>
        <taxon>Viridiplantae</taxon>
        <taxon>Streptophyta</taxon>
        <taxon>Embryophyta</taxon>
        <taxon>Tracheophyta</taxon>
        <taxon>Spermatophyta</taxon>
        <taxon>Magnoliopsida</taxon>
        <taxon>eudicotyledons</taxon>
        <taxon>Gunneridae</taxon>
        <taxon>Pentapetalae</taxon>
        <taxon>rosids</taxon>
        <taxon>fabids</taxon>
        <taxon>Rosales</taxon>
        <taxon>Rhamnaceae</taxon>
        <taxon>Paliureae</taxon>
        <taxon>Ziziphus</taxon>
    </lineage>
</organism>
<reference evidence="1" key="1">
    <citation type="journal article" date="2021" name="Front. Plant Sci.">
        <title>Chromosome-Scale Genome Assembly for Chinese Sour Jujube and Insights Into Its Genome Evolution and Domestication Signature.</title>
        <authorList>
            <person name="Shen L.-Y."/>
            <person name="Luo H."/>
            <person name="Wang X.-L."/>
            <person name="Wang X.-M."/>
            <person name="Qiu X.-J."/>
            <person name="Liu H."/>
            <person name="Zhou S.-S."/>
            <person name="Jia K.-H."/>
            <person name="Nie S."/>
            <person name="Bao Y.-T."/>
            <person name="Zhang R.-G."/>
            <person name="Yun Q.-Z."/>
            <person name="Chai Y.-H."/>
            <person name="Lu J.-Y."/>
            <person name="Li Y."/>
            <person name="Zhao S.-W."/>
            <person name="Mao J.-F."/>
            <person name="Jia S.-G."/>
            <person name="Mao Y.-M."/>
        </authorList>
    </citation>
    <scope>NUCLEOTIDE SEQUENCE</scope>
    <source>
        <strain evidence="1">AT0</strain>
        <tissue evidence="1">Leaf</tissue>
    </source>
</reference>
<gene>
    <name evidence="1" type="ORF">FEM48_Zijuj12G0137400</name>
</gene>
<sequence length="115" mass="13348">MKMHLRSTSRRTLNRMSNQLPQIRRNCARVPRDNKLHETLPLACNPKVRKRKELSHSTLVLISNHRSNLHRAWTSIKKLLKPLKDLLALLEEVIMWQRPAAPLSAISAALIITYK</sequence>
<dbReference type="EMBL" id="JAEACU010000012">
    <property type="protein sequence ID" value="KAH7512883.1"/>
    <property type="molecule type" value="Genomic_DNA"/>
</dbReference>
<accession>A0A978UDP0</accession>
<evidence type="ECO:0000313" key="1">
    <source>
        <dbReference type="EMBL" id="KAH7512883.1"/>
    </source>
</evidence>
<dbReference type="AlphaFoldDB" id="A0A978UDP0"/>
<dbReference type="Proteomes" id="UP000813462">
    <property type="component" value="Unassembled WGS sequence"/>
</dbReference>